<dbReference type="PANTHER" id="PTHR23183:SF0">
    <property type="entry name" value="NUCLEOLAR PROTEIN 14"/>
    <property type="match status" value="1"/>
</dbReference>
<evidence type="ECO:0000256" key="7">
    <source>
        <dbReference type="SAM" id="MobiDB-lite"/>
    </source>
</evidence>
<dbReference type="PANTHER" id="PTHR23183">
    <property type="entry name" value="NOP14"/>
    <property type="match status" value="1"/>
</dbReference>
<feature type="region of interest" description="Disordered" evidence="7">
    <location>
        <begin position="59"/>
        <end position="88"/>
    </location>
</feature>
<keyword evidence="5" id="KW-0539">Nucleus</keyword>
<sequence length="795" mass="90968">MGGSQLKSLKATLKANNLTGQTNAKKKKGTKRQPKAYDREEREQVIAKIREQFSPFEIKASRNKQGQEKMIPVGKPGISKQVGEEQRQRAFEARRAQKNRQGGLLDRRFGERSKGLTEEEKMLERFTRVRQSQSKSKQNLFDLTDNDDMFGSKLTHLGQTLEDNFDSGDLGIEGDEESQLSSSKRAHEESLGESQLIPRKKTKAEVMKEVIAKSKFYRQQKQQAQEKREDQIEELDEDFEDIMSELRNSNAQQVSKDQTKESKDKEYDVKVKELLMERRAAPADRTKTELELQQEAEEKRKKLEQQRIDRMSGIVVEENGEERGVEDLDDDFWGGSEEEGGDSDGDGIADSDEDIQLGSDDEGSLIRSSLQEISCPGNHEEFLELIKGPLSSHPKITKLIIKAYQPKLAEGNKEKLGRFAGVLLRHMIFLSKQNYVSNIPEFTEVQNSLMSILKMMSEKYNQAISDTCRSIIGEIQKRFKSNQFSGLSVGDLVFFTIVGSLFSTSDQYHLIVTPCSILLAEFLEQIKFNTLQRLAYGAILVRLSLQYQRISKRYVPEVTYFLEKSIATFLPGKDSTNIKVDTTELEIPESQVFPENGSSVLHLHQIFDSSSSERDLQTCTFLNILDSLQTIVTAIWKDLPAFNEVSGDIEQLLKQVCQKFPTLKQAQQISETIQKIKKSNEHYPLALQDHKPLAIPSHAPKFEDNFNPERKSFDPSRTRNEINKMKAQLKKDRKFTMKEIRKDTKFEARQKVDEDKKNAANYHAKMAQIVNTISTEEGAEKNKYDRERKLRSGKK</sequence>
<dbReference type="Proteomes" id="UP000019375">
    <property type="component" value="Unassembled WGS sequence"/>
</dbReference>
<protein>
    <submittedName>
        <fullName evidence="8">ZYBA0S10-03202g1_1</fullName>
    </submittedName>
</protein>
<name>A0A8J2XAI1_ZYGB2</name>
<feature type="region of interest" description="Disordered" evidence="7">
    <location>
        <begin position="217"/>
        <end position="267"/>
    </location>
</feature>
<evidence type="ECO:0000256" key="6">
    <source>
        <dbReference type="ARBA" id="ARBA00024695"/>
    </source>
</evidence>
<dbReference type="AlphaFoldDB" id="A0A8J2XAI1"/>
<proteinExistence type="inferred from homology"/>
<comment type="subcellular location">
    <subcellularLocation>
        <location evidence="1">Nucleus</location>
        <location evidence="1">Nucleolus</location>
    </subcellularLocation>
</comment>
<accession>A0A8J2XAI1</accession>
<keyword evidence="9" id="KW-1185">Reference proteome</keyword>
<gene>
    <name evidence="8" type="ORF">BN860_03202g</name>
</gene>
<dbReference type="Pfam" id="PF04147">
    <property type="entry name" value="Nop14"/>
    <property type="match status" value="2"/>
</dbReference>
<organism evidence="8 9">
    <name type="scientific">Zygosaccharomyces bailii (strain CLIB 213 / ATCC 58445 / CBS 680 / BCRC 21525 / NBRC 1098 / NCYC 1416 / NRRL Y-2227)</name>
    <dbReference type="NCBI Taxonomy" id="1333698"/>
    <lineage>
        <taxon>Eukaryota</taxon>
        <taxon>Fungi</taxon>
        <taxon>Dikarya</taxon>
        <taxon>Ascomycota</taxon>
        <taxon>Saccharomycotina</taxon>
        <taxon>Saccharomycetes</taxon>
        <taxon>Saccharomycetales</taxon>
        <taxon>Saccharomycetaceae</taxon>
        <taxon>Zygosaccharomyces</taxon>
    </lineage>
</organism>
<dbReference type="EMBL" id="HG316463">
    <property type="protein sequence ID" value="CDF91256.1"/>
    <property type="molecule type" value="Genomic_DNA"/>
</dbReference>
<dbReference type="GO" id="GO:0032040">
    <property type="term" value="C:small-subunit processome"/>
    <property type="evidence" value="ECO:0007669"/>
    <property type="project" value="InterPro"/>
</dbReference>
<feature type="region of interest" description="Disordered" evidence="7">
    <location>
        <begin position="318"/>
        <end position="360"/>
    </location>
</feature>
<feature type="compositionally biased region" description="Acidic residues" evidence="7">
    <location>
        <begin position="327"/>
        <end position="360"/>
    </location>
</feature>
<comment type="function">
    <text evidence="6">Involved in nucleolar processing of pre-18S ribosomal RNA. Has a role in the nuclear export of 40S pre-ribosomal subunit to the cytoplasm.</text>
</comment>
<evidence type="ECO:0000256" key="4">
    <source>
        <dbReference type="ARBA" id="ARBA00022552"/>
    </source>
</evidence>
<evidence type="ECO:0000313" key="9">
    <source>
        <dbReference type="Proteomes" id="UP000019375"/>
    </source>
</evidence>
<feature type="compositionally biased region" description="Basic residues" evidence="7">
    <location>
        <begin position="24"/>
        <end position="34"/>
    </location>
</feature>
<feature type="compositionally biased region" description="Polar residues" evidence="7">
    <location>
        <begin position="14"/>
        <end position="23"/>
    </location>
</feature>
<feature type="region of interest" description="Disordered" evidence="7">
    <location>
        <begin position="165"/>
        <end position="203"/>
    </location>
</feature>
<evidence type="ECO:0000256" key="1">
    <source>
        <dbReference type="ARBA" id="ARBA00004604"/>
    </source>
</evidence>
<evidence type="ECO:0000313" key="8">
    <source>
        <dbReference type="EMBL" id="CDF91256.1"/>
    </source>
</evidence>
<feature type="region of interest" description="Disordered" evidence="7">
    <location>
        <begin position="1"/>
        <end position="42"/>
    </location>
</feature>
<dbReference type="OrthoDB" id="441771at2759"/>
<feature type="compositionally biased region" description="Polar residues" evidence="7">
    <location>
        <begin position="129"/>
        <end position="141"/>
    </location>
</feature>
<evidence type="ECO:0000256" key="2">
    <source>
        <dbReference type="ARBA" id="ARBA00007466"/>
    </source>
</evidence>
<evidence type="ECO:0000256" key="5">
    <source>
        <dbReference type="ARBA" id="ARBA00023242"/>
    </source>
</evidence>
<keyword evidence="3" id="KW-0690">Ribosome biogenesis</keyword>
<keyword evidence="4" id="KW-0698">rRNA processing</keyword>
<feature type="region of interest" description="Disordered" evidence="7">
    <location>
        <begin position="127"/>
        <end position="148"/>
    </location>
</feature>
<dbReference type="InterPro" id="IPR007276">
    <property type="entry name" value="Nop14"/>
</dbReference>
<reference evidence="9" key="1">
    <citation type="journal article" date="2013" name="Genome Announc.">
        <title>Genome sequence of the food spoilage yeast Zygosaccharomyces bailii CLIB 213(T).</title>
        <authorList>
            <person name="Galeote V."/>
            <person name="Bigey F."/>
            <person name="Devillers H."/>
            <person name="Neuveglise C."/>
            <person name="Dequin S."/>
        </authorList>
    </citation>
    <scope>NUCLEOTIDE SEQUENCE [LARGE SCALE GENOMIC DNA]</scope>
    <source>
        <strain evidence="9">CLIB 213 / ATCC 58445 / CBS 680 / CCRC 21525 / NBRC 1098 / NCYC 1416 / NRRL Y-2227</strain>
    </source>
</reference>
<dbReference type="GO" id="GO:0030490">
    <property type="term" value="P:maturation of SSU-rRNA"/>
    <property type="evidence" value="ECO:0007669"/>
    <property type="project" value="TreeGrafter"/>
</dbReference>
<feature type="compositionally biased region" description="Acidic residues" evidence="7">
    <location>
        <begin position="231"/>
        <end position="243"/>
    </location>
</feature>
<evidence type="ECO:0000256" key="3">
    <source>
        <dbReference type="ARBA" id="ARBA00022517"/>
    </source>
</evidence>
<feature type="compositionally biased region" description="Polar residues" evidence="7">
    <location>
        <begin position="246"/>
        <end position="256"/>
    </location>
</feature>
<comment type="similarity">
    <text evidence="2">Belongs to the NOP14 family.</text>
</comment>
<feature type="compositionally biased region" description="Basic and acidic residues" evidence="7">
    <location>
        <begin position="257"/>
        <end position="267"/>
    </location>
</feature>
<dbReference type="GO" id="GO:0030692">
    <property type="term" value="C:Noc4p-Nop14p complex"/>
    <property type="evidence" value="ECO:0007669"/>
    <property type="project" value="TreeGrafter"/>
</dbReference>